<evidence type="ECO:0000313" key="1">
    <source>
        <dbReference type="Proteomes" id="UP000694920"/>
    </source>
</evidence>
<evidence type="ECO:0000313" key="2">
    <source>
        <dbReference type="RefSeq" id="XP_024947684.1"/>
    </source>
</evidence>
<sequence length="184" mass="21001">MRKLCCNSVANVTFTPESGSKIPVPMRSFRWNNSNSPDFSSPVRTYTDSTNITDNSLIESSPVIEIEKPYTQSKKENPSLIESYVSRRYNVARLQDGRTDRKYEIPLKNESEAPQQYHGTQNPRRIVTCGRKLAQTSCSRPLQNLMAVRYGKSEVTQIPRRSYARKSPTRTLDFSLNSLSSLEK</sequence>
<protein>
    <submittedName>
        <fullName evidence="2">Uncharacterized protein LOC107274703</fullName>
    </submittedName>
</protein>
<dbReference type="AlphaFoldDB" id="A0AAJ7RV43"/>
<dbReference type="RefSeq" id="XP_024947684.1">
    <property type="nucleotide sequence ID" value="XM_025091916.1"/>
</dbReference>
<reference evidence="2" key="1">
    <citation type="submission" date="2025-08" db="UniProtKB">
        <authorList>
            <consortium name="RefSeq"/>
        </authorList>
    </citation>
    <scope>IDENTIFICATION</scope>
</reference>
<gene>
    <name evidence="2" type="primary">LOC107274703</name>
</gene>
<organism evidence="1 2">
    <name type="scientific">Cephus cinctus</name>
    <name type="common">Wheat stem sawfly</name>
    <dbReference type="NCBI Taxonomy" id="211228"/>
    <lineage>
        <taxon>Eukaryota</taxon>
        <taxon>Metazoa</taxon>
        <taxon>Ecdysozoa</taxon>
        <taxon>Arthropoda</taxon>
        <taxon>Hexapoda</taxon>
        <taxon>Insecta</taxon>
        <taxon>Pterygota</taxon>
        <taxon>Neoptera</taxon>
        <taxon>Endopterygota</taxon>
        <taxon>Hymenoptera</taxon>
        <taxon>Cephoidea</taxon>
        <taxon>Cephidae</taxon>
        <taxon>Cephus</taxon>
    </lineage>
</organism>
<dbReference type="KEGG" id="ccin:107274703"/>
<keyword evidence="1" id="KW-1185">Reference proteome</keyword>
<dbReference type="GeneID" id="107274703"/>
<accession>A0AAJ7RV43</accession>
<name>A0AAJ7RV43_CEPCN</name>
<dbReference type="Proteomes" id="UP000694920">
    <property type="component" value="Unplaced"/>
</dbReference>
<proteinExistence type="predicted"/>